<organism evidence="1 2">
    <name type="scientific">Hymenobacter cyanobacteriorum</name>
    <dbReference type="NCBI Taxonomy" id="2926463"/>
    <lineage>
        <taxon>Bacteria</taxon>
        <taxon>Pseudomonadati</taxon>
        <taxon>Bacteroidota</taxon>
        <taxon>Cytophagia</taxon>
        <taxon>Cytophagales</taxon>
        <taxon>Hymenobacteraceae</taxon>
        <taxon>Hymenobacter</taxon>
    </lineage>
</organism>
<dbReference type="Pfam" id="PF14054">
    <property type="entry name" value="DUF4249"/>
    <property type="match status" value="1"/>
</dbReference>
<proteinExistence type="predicted"/>
<reference evidence="1" key="1">
    <citation type="submission" date="2022-03" db="EMBL/GenBank/DDBJ databases">
        <title>Bacterial whole genome sequence for Hymenobacter sp. DH14.</title>
        <authorList>
            <person name="Le V."/>
        </authorList>
    </citation>
    <scope>NUCLEOTIDE SEQUENCE</scope>
    <source>
        <strain evidence="1">DH14</strain>
    </source>
</reference>
<dbReference type="PROSITE" id="PS51257">
    <property type="entry name" value="PROKAR_LIPOPROTEIN"/>
    <property type="match status" value="1"/>
</dbReference>
<dbReference type="RefSeq" id="WP_241936814.1">
    <property type="nucleotide sequence ID" value="NZ_JALBGC010000003.1"/>
</dbReference>
<dbReference type="AlphaFoldDB" id="A0A9X1VH39"/>
<dbReference type="EMBL" id="JALBGC010000003">
    <property type="protein sequence ID" value="MCI1188563.1"/>
    <property type="molecule type" value="Genomic_DNA"/>
</dbReference>
<name>A0A9X1VH39_9BACT</name>
<dbReference type="InterPro" id="IPR025345">
    <property type="entry name" value="DUF4249"/>
</dbReference>
<accession>A0A9X1VH39</accession>
<gene>
    <name evidence="1" type="ORF">MON38_14125</name>
</gene>
<keyword evidence="2" id="KW-1185">Reference proteome</keyword>
<dbReference type="Proteomes" id="UP001139193">
    <property type="component" value="Unassembled WGS sequence"/>
</dbReference>
<comment type="caution">
    <text evidence="1">The sequence shown here is derived from an EMBL/GenBank/DDBJ whole genome shotgun (WGS) entry which is preliminary data.</text>
</comment>
<evidence type="ECO:0000313" key="2">
    <source>
        <dbReference type="Proteomes" id="UP001139193"/>
    </source>
</evidence>
<sequence>MIHKLKSAESLLLAVGLLGLGLSSCTDPYLPSAIQNPPRLLVVDGFINSKGATTLLLSRASNLAAPAAPPAETKARVYVEELGGPSVQLTESPAGTYTSAARTLNPAKKYRLHLTTAAGQEFATDYQPVVTTPPFDRFGWRAEPDGLKIFLAAHDDANATHFYRWQYEETWESIPIIVPTLEWEVLFSGPVEGRLIPIRNRYPLICWGNEKSSDIRLFNTSRLSQDVVADYVVRALPTTSYRLRHRYSILVTQAAQSEDEFHYWELLKKNTENIGTLFDPQPVQLTGNVRCLSDPAALALGFVGVHSVEQRRLLVERSQLPFDWNISSEYDKCPTDTIIPKLYPQVFGSAYNSPIRYVPGGTLATSRECVDCRLHGSAVKPPFWP</sequence>
<evidence type="ECO:0000313" key="1">
    <source>
        <dbReference type="EMBL" id="MCI1188563.1"/>
    </source>
</evidence>
<protein>
    <submittedName>
        <fullName evidence="1">DUF4249 domain-containing protein</fullName>
    </submittedName>
</protein>